<comment type="caution">
    <text evidence="7">The sequence shown here is derived from an EMBL/GenBank/DDBJ whole genome shotgun (WGS) entry which is preliminary data.</text>
</comment>
<evidence type="ECO:0000256" key="5">
    <source>
        <dbReference type="SAM" id="MobiDB-lite"/>
    </source>
</evidence>
<keyword evidence="8" id="KW-1185">Reference proteome</keyword>
<dbReference type="InterPro" id="IPR044593">
    <property type="entry name" value="FLZ8/MARD1"/>
</dbReference>
<evidence type="ECO:0000313" key="7">
    <source>
        <dbReference type="EMBL" id="KAK4266325.1"/>
    </source>
</evidence>
<dbReference type="PANTHER" id="PTHR46443">
    <property type="entry name" value="FCS-LIKE ZINC FINGER 8"/>
    <property type="match status" value="1"/>
</dbReference>
<dbReference type="InterPro" id="IPR007650">
    <property type="entry name" value="Zf-FLZ_dom"/>
</dbReference>
<gene>
    <name evidence="7" type="ORF">QN277_027267</name>
</gene>
<accession>A0AAE1J9M3</accession>
<dbReference type="PANTHER" id="PTHR46443:SF21">
    <property type="entry name" value="FCS-LIKE ZINC FINGER 8"/>
    <property type="match status" value="1"/>
</dbReference>
<keyword evidence="3" id="KW-0862">Zinc</keyword>
<reference evidence="7" key="1">
    <citation type="submission" date="2023-10" db="EMBL/GenBank/DDBJ databases">
        <title>Chromosome-level genome of the transformable northern wattle, Acacia crassicarpa.</title>
        <authorList>
            <person name="Massaro I."/>
            <person name="Sinha N.R."/>
            <person name="Poethig S."/>
            <person name="Leichty A.R."/>
        </authorList>
    </citation>
    <scope>NUCLEOTIDE SEQUENCE</scope>
    <source>
        <strain evidence="7">Acra3RX</strain>
        <tissue evidence="7">Leaf</tissue>
    </source>
</reference>
<dbReference type="Proteomes" id="UP001293593">
    <property type="component" value="Unassembled WGS sequence"/>
</dbReference>
<dbReference type="Pfam" id="PF04570">
    <property type="entry name" value="zf-FLZ"/>
    <property type="match status" value="1"/>
</dbReference>
<name>A0AAE1J9M3_9FABA</name>
<evidence type="ECO:0000256" key="2">
    <source>
        <dbReference type="ARBA" id="ARBA00022723"/>
    </source>
</evidence>
<dbReference type="EMBL" id="JAWXYG010000008">
    <property type="protein sequence ID" value="KAK4266325.1"/>
    <property type="molecule type" value="Genomic_DNA"/>
</dbReference>
<evidence type="ECO:0000313" key="8">
    <source>
        <dbReference type="Proteomes" id="UP001293593"/>
    </source>
</evidence>
<comment type="similarity">
    <text evidence="1">Belongs to the FLZ family.</text>
</comment>
<feature type="compositionally biased region" description="Polar residues" evidence="5">
    <location>
        <begin position="96"/>
        <end position="109"/>
    </location>
</feature>
<feature type="region of interest" description="Disordered" evidence="5">
    <location>
        <begin position="86"/>
        <end position="112"/>
    </location>
</feature>
<evidence type="ECO:0000256" key="4">
    <source>
        <dbReference type="PROSITE-ProRule" id="PRU01131"/>
    </source>
</evidence>
<dbReference type="AlphaFoldDB" id="A0AAE1J9M3"/>
<feature type="region of interest" description="Disordered" evidence="5">
    <location>
        <begin position="18"/>
        <end position="37"/>
    </location>
</feature>
<sequence length="226" mass="24924">MLFISLRTLGKLASRIFHNGNDSADDSPSSPPPEAGRRRFLGGVVSKGVGLGIVESLLDDNSVDSESNSDSPRILFGFQIKKQSQPLLVQSERPETSSLDPETEATTDSGVGGWSPPRVIISSLSASEMEMSEDYTRVTFHGPNPRIIHIYSNCIVHNSLFESESSELSSQEDDQPLYPSTRFLRFCSSCNKSIGHDDEDKFMLSGERAFCSAECRYDGITMEKEE</sequence>
<feature type="zinc finger region" description="FLZ-type" evidence="4">
    <location>
        <begin position="182"/>
        <end position="226"/>
    </location>
</feature>
<dbReference type="GO" id="GO:0008270">
    <property type="term" value="F:zinc ion binding"/>
    <property type="evidence" value="ECO:0007669"/>
    <property type="project" value="UniProtKB-KW"/>
</dbReference>
<dbReference type="PROSITE" id="PS51795">
    <property type="entry name" value="ZF_FLZ"/>
    <property type="match status" value="1"/>
</dbReference>
<organism evidence="7 8">
    <name type="scientific">Acacia crassicarpa</name>
    <name type="common">northern wattle</name>
    <dbReference type="NCBI Taxonomy" id="499986"/>
    <lineage>
        <taxon>Eukaryota</taxon>
        <taxon>Viridiplantae</taxon>
        <taxon>Streptophyta</taxon>
        <taxon>Embryophyta</taxon>
        <taxon>Tracheophyta</taxon>
        <taxon>Spermatophyta</taxon>
        <taxon>Magnoliopsida</taxon>
        <taxon>eudicotyledons</taxon>
        <taxon>Gunneridae</taxon>
        <taxon>Pentapetalae</taxon>
        <taxon>rosids</taxon>
        <taxon>fabids</taxon>
        <taxon>Fabales</taxon>
        <taxon>Fabaceae</taxon>
        <taxon>Caesalpinioideae</taxon>
        <taxon>mimosoid clade</taxon>
        <taxon>Acacieae</taxon>
        <taxon>Acacia</taxon>
    </lineage>
</organism>
<evidence type="ECO:0000256" key="1">
    <source>
        <dbReference type="ARBA" id="ARBA00009374"/>
    </source>
</evidence>
<keyword evidence="2" id="KW-0479">Metal-binding</keyword>
<keyword evidence="3" id="KW-0863">Zinc-finger</keyword>
<protein>
    <recommendedName>
        <fullName evidence="6">FLZ-type domain-containing protein</fullName>
    </recommendedName>
</protein>
<evidence type="ECO:0000256" key="3">
    <source>
        <dbReference type="ARBA" id="ARBA00022771"/>
    </source>
</evidence>
<evidence type="ECO:0000259" key="6">
    <source>
        <dbReference type="PROSITE" id="PS51795"/>
    </source>
</evidence>
<proteinExistence type="inferred from homology"/>
<feature type="domain" description="FLZ-type" evidence="6">
    <location>
        <begin position="182"/>
        <end position="226"/>
    </location>
</feature>